<sequence>MGLLVLLRLCSVVFLFSLLFQGASFISEVPPGIFVQARDISGTPPPPVAPGPYYPVAMAGDERPIHIEPAASGL</sequence>
<evidence type="ECO:0000313" key="3">
    <source>
        <dbReference type="Proteomes" id="UP000607653"/>
    </source>
</evidence>
<protein>
    <submittedName>
        <fullName evidence="2">Uncharacterized protein</fullName>
    </submittedName>
</protein>
<keyword evidence="3" id="KW-1185">Reference proteome</keyword>
<evidence type="ECO:0000256" key="1">
    <source>
        <dbReference type="SAM" id="SignalP"/>
    </source>
</evidence>
<organism evidence="2 3">
    <name type="scientific">Nelumbo nucifera</name>
    <name type="common">Sacred lotus</name>
    <dbReference type="NCBI Taxonomy" id="4432"/>
    <lineage>
        <taxon>Eukaryota</taxon>
        <taxon>Viridiplantae</taxon>
        <taxon>Streptophyta</taxon>
        <taxon>Embryophyta</taxon>
        <taxon>Tracheophyta</taxon>
        <taxon>Spermatophyta</taxon>
        <taxon>Magnoliopsida</taxon>
        <taxon>Proteales</taxon>
        <taxon>Nelumbonaceae</taxon>
        <taxon>Nelumbo</taxon>
    </lineage>
</organism>
<reference evidence="2 3" key="1">
    <citation type="journal article" date="2020" name="Mol. Biol. Evol.">
        <title>Distinct Expression and Methylation Patterns for Genes with Different Fates following a Single Whole-Genome Duplication in Flowering Plants.</title>
        <authorList>
            <person name="Shi T."/>
            <person name="Rahmani R.S."/>
            <person name="Gugger P.F."/>
            <person name="Wang M."/>
            <person name="Li H."/>
            <person name="Zhang Y."/>
            <person name="Li Z."/>
            <person name="Wang Q."/>
            <person name="Van de Peer Y."/>
            <person name="Marchal K."/>
            <person name="Chen J."/>
        </authorList>
    </citation>
    <scope>NUCLEOTIDE SEQUENCE [LARGE SCALE GENOMIC DNA]</scope>
    <source>
        <tissue evidence="2">Leaf</tissue>
    </source>
</reference>
<dbReference type="EMBL" id="DUZY01000003">
    <property type="protein sequence ID" value="DAD32258.1"/>
    <property type="molecule type" value="Genomic_DNA"/>
</dbReference>
<accession>A0A822YSQ6</accession>
<dbReference type="Proteomes" id="UP000607653">
    <property type="component" value="Unassembled WGS sequence"/>
</dbReference>
<feature type="signal peptide" evidence="1">
    <location>
        <begin position="1"/>
        <end position="25"/>
    </location>
</feature>
<keyword evidence="1" id="KW-0732">Signal</keyword>
<dbReference type="AlphaFoldDB" id="A0A822YSQ6"/>
<comment type="caution">
    <text evidence="2">The sequence shown here is derived from an EMBL/GenBank/DDBJ whole genome shotgun (WGS) entry which is preliminary data.</text>
</comment>
<proteinExistence type="predicted"/>
<name>A0A822YSQ6_NELNU</name>
<feature type="chain" id="PRO_5033009100" evidence="1">
    <location>
        <begin position="26"/>
        <end position="74"/>
    </location>
</feature>
<gene>
    <name evidence="2" type="ORF">HUJ06_011109</name>
</gene>
<evidence type="ECO:0000313" key="2">
    <source>
        <dbReference type="EMBL" id="DAD32258.1"/>
    </source>
</evidence>